<evidence type="ECO:0000256" key="9">
    <source>
        <dbReference type="SAM" id="Phobius"/>
    </source>
</evidence>
<feature type="transmembrane region" description="Helical" evidence="9">
    <location>
        <begin position="38"/>
        <end position="65"/>
    </location>
</feature>
<keyword evidence="6 9" id="KW-1133">Transmembrane helix</keyword>
<dbReference type="EMBL" id="JANBOH010000082">
    <property type="protein sequence ID" value="KAJ1645937.1"/>
    <property type="molecule type" value="Genomic_DNA"/>
</dbReference>
<protein>
    <submittedName>
        <fullName evidence="11">ATPase-like protein</fullName>
    </submittedName>
</protein>
<name>A0A9W8CKY7_9FUNG</name>
<evidence type="ECO:0000256" key="1">
    <source>
        <dbReference type="ARBA" id="ARBA00004141"/>
    </source>
</evidence>
<dbReference type="PANTHER" id="PTHR24223:SF399">
    <property type="entry name" value="ABC TRANSPORTER ATNG"/>
    <property type="match status" value="1"/>
</dbReference>
<reference evidence="11" key="1">
    <citation type="submission" date="2022-07" db="EMBL/GenBank/DDBJ databases">
        <title>Phylogenomic reconstructions and comparative analyses of Kickxellomycotina fungi.</title>
        <authorList>
            <person name="Reynolds N.K."/>
            <person name="Stajich J.E."/>
            <person name="Barry K."/>
            <person name="Grigoriev I.V."/>
            <person name="Crous P."/>
            <person name="Smith M.E."/>
        </authorList>
    </citation>
    <scope>NUCLEOTIDE SEQUENCE</scope>
    <source>
        <strain evidence="11">NBRC 105413</strain>
    </source>
</reference>
<dbReference type="Gene3D" id="1.20.1560.10">
    <property type="entry name" value="ABC transporter type 1, transmembrane domain"/>
    <property type="match status" value="1"/>
</dbReference>
<dbReference type="CDD" id="cd03250">
    <property type="entry name" value="ABCC_MRP_domain1"/>
    <property type="match status" value="1"/>
</dbReference>
<feature type="transmembrane region" description="Helical" evidence="9">
    <location>
        <begin position="183"/>
        <end position="202"/>
    </location>
</feature>
<feature type="transmembrane region" description="Helical" evidence="9">
    <location>
        <begin position="623"/>
        <end position="643"/>
    </location>
</feature>
<keyword evidence="4" id="KW-0547">Nucleotide-binding</keyword>
<evidence type="ECO:0000313" key="12">
    <source>
        <dbReference type="Proteomes" id="UP001145021"/>
    </source>
</evidence>
<evidence type="ECO:0000256" key="6">
    <source>
        <dbReference type="ARBA" id="ARBA00022989"/>
    </source>
</evidence>
<feature type="transmembrane region" description="Helical" evidence="9">
    <location>
        <begin position="155"/>
        <end position="177"/>
    </location>
</feature>
<evidence type="ECO:0000256" key="3">
    <source>
        <dbReference type="ARBA" id="ARBA00022692"/>
    </source>
</evidence>
<dbReference type="GO" id="GO:0042626">
    <property type="term" value="F:ATPase-coupled transmembrane transporter activity"/>
    <property type="evidence" value="ECO:0007669"/>
    <property type="project" value="TreeGrafter"/>
</dbReference>
<dbReference type="CDD" id="cd03244">
    <property type="entry name" value="ABCC_MRP_domain2"/>
    <property type="match status" value="1"/>
</dbReference>
<feature type="transmembrane region" description="Helical" evidence="9">
    <location>
        <begin position="85"/>
        <end position="110"/>
    </location>
</feature>
<dbReference type="AlphaFoldDB" id="A0A9W8CKY7"/>
<keyword evidence="3 9" id="KW-0812">Transmembrane</keyword>
<evidence type="ECO:0000256" key="2">
    <source>
        <dbReference type="ARBA" id="ARBA00022448"/>
    </source>
</evidence>
<dbReference type="SUPFAM" id="SSF52540">
    <property type="entry name" value="P-loop containing nucleoside triphosphate hydrolases"/>
    <property type="match status" value="2"/>
</dbReference>
<evidence type="ECO:0000256" key="8">
    <source>
        <dbReference type="SAM" id="MobiDB-lite"/>
    </source>
</evidence>
<comment type="caution">
    <text evidence="11">The sequence shown here is derived from an EMBL/GenBank/DDBJ whole genome shotgun (WGS) entry which is preliminary data.</text>
</comment>
<dbReference type="InterPro" id="IPR027417">
    <property type="entry name" value="P-loop_NTPase"/>
</dbReference>
<accession>A0A9W8CKY7</accession>
<keyword evidence="5" id="KW-0067">ATP-binding</keyword>
<dbReference type="Gene3D" id="3.40.50.300">
    <property type="entry name" value="P-loop containing nucleotide triphosphate hydrolases"/>
    <property type="match status" value="2"/>
</dbReference>
<evidence type="ECO:0000256" key="5">
    <source>
        <dbReference type="ARBA" id="ARBA00022840"/>
    </source>
</evidence>
<evidence type="ECO:0000313" key="11">
    <source>
        <dbReference type="EMBL" id="KAJ1645937.1"/>
    </source>
</evidence>
<comment type="subcellular location">
    <subcellularLocation>
        <location evidence="1">Membrane</location>
        <topology evidence="1">Multi-pass membrane protein</topology>
    </subcellularLocation>
</comment>
<feature type="domain" description="ABC transporter" evidence="10">
    <location>
        <begin position="360"/>
        <end position="580"/>
    </location>
</feature>
<evidence type="ECO:0000256" key="4">
    <source>
        <dbReference type="ARBA" id="ARBA00022741"/>
    </source>
</evidence>
<keyword evidence="2" id="KW-0813">Transport</keyword>
<evidence type="ECO:0000259" key="10">
    <source>
        <dbReference type="PROSITE" id="PS50893"/>
    </source>
</evidence>
<dbReference type="SMART" id="SM00382">
    <property type="entry name" value="AAA"/>
    <property type="match status" value="2"/>
</dbReference>
<dbReference type="Proteomes" id="UP001145021">
    <property type="component" value="Unassembled WGS sequence"/>
</dbReference>
<dbReference type="GO" id="GO:0005524">
    <property type="term" value="F:ATP binding"/>
    <property type="evidence" value="ECO:0007669"/>
    <property type="project" value="UniProtKB-KW"/>
</dbReference>
<dbReference type="GO" id="GO:0016887">
    <property type="term" value="F:ATP hydrolysis activity"/>
    <property type="evidence" value="ECO:0007669"/>
    <property type="project" value="InterPro"/>
</dbReference>
<feature type="region of interest" description="Disordered" evidence="8">
    <location>
        <begin position="563"/>
        <end position="601"/>
    </location>
</feature>
<dbReference type="Pfam" id="PF00005">
    <property type="entry name" value="ABC_tran"/>
    <property type="match status" value="2"/>
</dbReference>
<dbReference type="GO" id="GO:0016020">
    <property type="term" value="C:membrane"/>
    <property type="evidence" value="ECO:0007669"/>
    <property type="project" value="UniProtKB-SubCell"/>
</dbReference>
<dbReference type="SUPFAM" id="SSF90123">
    <property type="entry name" value="ABC transporter transmembrane region"/>
    <property type="match status" value="2"/>
</dbReference>
<dbReference type="InterPro" id="IPR050173">
    <property type="entry name" value="ABC_transporter_C-like"/>
</dbReference>
<dbReference type="InterPro" id="IPR003593">
    <property type="entry name" value="AAA+_ATPase"/>
</dbReference>
<organism evidence="11 12">
    <name type="scientific">Coemansia asiatica</name>
    <dbReference type="NCBI Taxonomy" id="1052880"/>
    <lineage>
        <taxon>Eukaryota</taxon>
        <taxon>Fungi</taxon>
        <taxon>Fungi incertae sedis</taxon>
        <taxon>Zoopagomycota</taxon>
        <taxon>Kickxellomycotina</taxon>
        <taxon>Kickxellomycetes</taxon>
        <taxon>Kickxellales</taxon>
        <taxon>Kickxellaceae</taxon>
        <taxon>Coemansia</taxon>
    </lineage>
</organism>
<sequence length="1218" mass="138146">METRNRDLVADDIRDEKYEKEFAEYTKRAKIDPKQRFFILRGVIGAEWKSMTMLIVFGALVQMAAHWRRLVFVSILAMVGNSSSINISDIVVLAVTWQLLSLTTLMNRYVDRCQTSLFKKLESLLDTKALEMYMSSRCETYNVWSFNERVREVSFGVSVLCIAFSSTLAQTFNTWVIAKKVGWRFLIPISIALANQVLSHFVTRKLEKLRKKNRISKMPQFQKDFYSMYGNIRTIKFYSWESVFSSVLGWFDYPDYRPPVFWRVTSHLIDALGCATSQIAAALTIISYFSVSTKTVTYAEVALLISSIESLTQFTKTMTAAGETMIKVRKGIKFLQSLTDTKSKEFIKHEIDVPKDGTVVELKDCVFSWGEEKFKLKPISLRINAGDFVTIVGRVGGGKSSLVSGLCGEMEVESGHGRVCGQIGYVSQKPFIMNATLRENIMMGAEYDEKLMEKVIKASALTEDIKHFTAGDMTEIGSNGVNLSGGQKVRLAALYLNADVYLFDDLLSAVDARVERLIVERILAPGGIISDKARILVTHAEHIVPLSSKVIKMDGGEAVISEQQPEEFNSEPHSNSDLENTDSSEDKKDSSEDNDAEKDEFVIHPDLEKTLDKKTELLRFLKMSGYATITIVAIIQMISAYAIHYVESLRINLMVDNNPDTIQESMKTYLIVNAVLEIGSQQIRIIENFVRNKLWSDKVSAMMRQEITKAILSLPLPLVERLPKMTIMQMFLGDRYRTAVYLPRRLCSEVVFDVLMTMSTIAQAVKTSPYILILCIPPICINYLQKMLFRGLYEKMWKMALKSIYHPSDHVTSMLLSNRTLLRVHGNAPEYMDKYREISAAVINYDSTVGSISTSRYLMSNTCSEAIRTGVLSFKLWQRIFKHQHVTSGEIDVLTRISLRVTTRVSNMIALTGKFDEELRSLSRFHVYTKKLDCEAQAIVQDNRPLPSWPQKGIVEFRDYSMRYRSELDLVLKGLSFITRPCEKIGIVGRTGAGKSSITYALMRMVEAAAGQIIIDGVDISQIGLYDLRSRIAIIPQDPTLFEGTIRDNLDPSHEYSDDEVWAAIRAGGIESLVETPTEKYIEEEDNDEYSEKGPWTERVGLEKWVEYNGNNFSVGQRQLVSLCRALLWRRRVVVLDEATANVDGETDKIMQEVIRTQFNNCTVLTIAHRLDTIMDSDRILVMDQGCVAEFDTPKNLLANKDSQFTLLVGSMKLNQRK</sequence>
<dbReference type="FunFam" id="3.40.50.300:FF:000565">
    <property type="entry name" value="ABC bile acid transporter"/>
    <property type="match status" value="1"/>
</dbReference>
<proteinExistence type="predicted"/>
<dbReference type="InterPro" id="IPR036640">
    <property type="entry name" value="ABC1_TM_sf"/>
</dbReference>
<dbReference type="PROSITE" id="PS50893">
    <property type="entry name" value="ABC_TRANSPORTER_2"/>
    <property type="match status" value="2"/>
</dbReference>
<feature type="domain" description="ABC transporter" evidence="10">
    <location>
        <begin position="955"/>
        <end position="1210"/>
    </location>
</feature>
<keyword evidence="12" id="KW-1185">Reference proteome</keyword>
<dbReference type="InterPro" id="IPR003439">
    <property type="entry name" value="ABC_transporter-like_ATP-bd"/>
</dbReference>
<dbReference type="PROSITE" id="PS00211">
    <property type="entry name" value="ABC_TRANSPORTER_1"/>
    <property type="match status" value="1"/>
</dbReference>
<dbReference type="InterPro" id="IPR017871">
    <property type="entry name" value="ABC_transporter-like_CS"/>
</dbReference>
<keyword evidence="7 9" id="KW-0472">Membrane</keyword>
<evidence type="ECO:0000256" key="7">
    <source>
        <dbReference type="ARBA" id="ARBA00023136"/>
    </source>
</evidence>
<gene>
    <name evidence="11" type="primary">abcc2</name>
    <name evidence="11" type="ORF">LPJ64_002528</name>
</gene>
<dbReference type="PANTHER" id="PTHR24223">
    <property type="entry name" value="ATP-BINDING CASSETTE SUB-FAMILY C"/>
    <property type="match status" value="1"/>
</dbReference>